<dbReference type="EMBL" id="RQJO01000007">
    <property type="protein sequence ID" value="RRB06331.1"/>
    <property type="molecule type" value="Genomic_DNA"/>
</dbReference>
<dbReference type="RefSeq" id="WP_124869059.1">
    <property type="nucleotide sequence ID" value="NZ_RQJO01000007.1"/>
</dbReference>
<accession>A0A3P1BYZ2</accession>
<reference evidence="1 2" key="1">
    <citation type="submission" date="2018-11" db="EMBL/GenBank/DDBJ databases">
        <authorList>
            <person name="Zhou Z."/>
            <person name="Wang G."/>
        </authorList>
    </citation>
    <scope>NUCLEOTIDE SEQUENCE [LARGE SCALE GENOMIC DNA]</scope>
    <source>
        <strain evidence="1 2">KCTC52004</strain>
    </source>
</reference>
<protein>
    <recommendedName>
        <fullName evidence="3">DUF4595 domain-containing protein</fullName>
    </recommendedName>
</protein>
<keyword evidence="2" id="KW-1185">Reference proteome</keyword>
<evidence type="ECO:0000313" key="2">
    <source>
        <dbReference type="Proteomes" id="UP000271925"/>
    </source>
</evidence>
<evidence type="ECO:0008006" key="3">
    <source>
        <dbReference type="Google" id="ProtNLM"/>
    </source>
</evidence>
<gene>
    <name evidence="1" type="ORF">EHT25_00555</name>
</gene>
<proteinExistence type="predicted"/>
<dbReference type="Proteomes" id="UP000271925">
    <property type="component" value="Unassembled WGS sequence"/>
</dbReference>
<name>A0A3P1BYZ2_9BACT</name>
<dbReference type="OrthoDB" id="945338at2"/>
<sequence>MQTILRYLAIVTLIAVIDSCAVRDHLVPETNSCQTTEFMGLLDYYLIPPGETVQIGQTVTSHQFATIPVIDILKVGDLSFAVGYPNYFITYEYDSEGRVKKKAYGGPLYSKERSTSEYTYEPGKVTETYTVYNFRPEPYVETRIHMLNSDGVEEKDNLTFVNGFITEERYSGYTIRNTVQNGNIVKKEYTSTDPQGQVGLATYEFDLSKPNPIPAFFPIFAAPSPFKLNQNMLTRVIDDSDTRDNVDPYIIEYQYIKTDLGVYEVQIVHKPNDDRITYNINGYKQSCQ</sequence>
<organism evidence="1 2">
    <name type="scientific">Larkinella rosea</name>
    <dbReference type="NCBI Taxonomy" id="2025312"/>
    <lineage>
        <taxon>Bacteria</taxon>
        <taxon>Pseudomonadati</taxon>
        <taxon>Bacteroidota</taxon>
        <taxon>Cytophagia</taxon>
        <taxon>Cytophagales</taxon>
        <taxon>Spirosomataceae</taxon>
        <taxon>Larkinella</taxon>
    </lineage>
</organism>
<evidence type="ECO:0000313" key="1">
    <source>
        <dbReference type="EMBL" id="RRB06331.1"/>
    </source>
</evidence>
<comment type="caution">
    <text evidence="1">The sequence shown here is derived from an EMBL/GenBank/DDBJ whole genome shotgun (WGS) entry which is preliminary data.</text>
</comment>
<dbReference type="AlphaFoldDB" id="A0A3P1BYZ2"/>